<dbReference type="Proteomes" id="UP001165652">
    <property type="component" value="Unassembled WGS sequence"/>
</dbReference>
<dbReference type="RefSeq" id="WP_272780007.1">
    <property type="nucleotide sequence ID" value="NZ_JAQQLI010000063.1"/>
</dbReference>
<dbReference type="EMBL" id="JAQQLI010000063">
    <property type="protein sequence ID" value="MDC7789176.1"/>
    <property type="molecule type" value="Genomic_DNA"/>
</dbReference>
<keyword evidence="1" id="KW-0472">Membrane</keyword>
<evidence type="ECO:0000256" key="1">
    <source>
        <dbReference type="SAM" id="Phobius"/>
    </source>
</evidence>
<keyword evidence="1" id="KW-1133">Transmembrane helix</keyword>
<name>A0ABT5JHV6_RHOTP</name>
<proteinExistence type="predicted"/>
<keyword evidence="1" id="KW-0812">Transmembrane</keyword>
<evidence type="ECO:0000313" key="3">
    <source>
        <dbReference type="Proteomes" id="UP001165652"/>
    </source>
</evidence>
<organism evidence="2 3">
    <name type="scientific">Rhodoplanes tepidamans</name>
    <name type="common">Rhodoplanes cryptolactis</name>
    <dbReference type="NCBI Taxonomy" id="200616"/>
    <lineage>
        <taxon>Bacteria</taxon>
        <taxon>Pseudomonadati</taxon>
        <taxon>Pseudomonadota</taxon>
        <taxon>Alphaproteobacteria</taxon>
        <taxon>Hyphomicrobiales</taxon>
        <taxon>Nitrobacteraceae</taxon>
        <taxon>Rhodoplanes</taxon>
    </lineage>
</organism>
<reference evidence="2" key="2">
    <citation type="submission" date="2023-02" db="EMBL/GenBank/DDBJ databases">
        <authorList>
            <person name="Rayyan A."/>
            <person name="Meyer T."/>
            <person name="Kyndt J.A."/>
        </authorList>
    </citation>
    <scope>NUCLEOTIDE SEQUENCE</scope>
    <source>
        <strain evidence="2">DSM 9987</strain>
    </source>
</reference>
<gene>
    <name evidence="2" type="ORF">PQJ73_26140</name>
</gene>
<protein>
    <submittedName>
        <fullName evidence="2">Uncharacterized protein</fullName>
    </submittedName>
</protein>
<feature type="non-terminal residue" evidence="2">
    <location>
        <position position="392"/>
    </location>
</feature>
<sequence>MSPDRSERTRRARSDLALPLLVAATVAGGLWLAAPKAIDSAGLLVDQNDPVRLADRAVDKALTPEVARREIEAALAAGDAELAASFVELAQSRAIALDPGLVATVTEANTAAAGAVRTAQNFGRGLVTGEPEDGAGLAGTLLGDLFVFGDIRDAVREGGRLATGAEADELVLGLACVGLAVTAGTYVSLGVAAPARAGVSVVKAAWKTGRMGAGLAVWTARSLRGVVDLAAARRAVSGTALLQPTAAARGLKAAVKLEKAEPLVDLVRDAGKIQAKAGTRAALDGLKLADGPKDVARLAKVAEKNGGKTRAILKLGGRAALVLTTGAMTLFNWSVSALLSLIWALALVKSLTERTTRRVLAFGKWRRARRAARAARAPVAQSLPPAASPPAG</sequence>
<reference evidence="2" key="1">
    <citation type="journal article" date="2023" name="Microbiol Resour">
        <title>Genome Sequences of Rhodoplanes serenus and Two Thermotolerant Strains, Rhodoplanes tepidamans and 'Rhodoplanes cryptolactis,' Further Refine the Genus.</title>
        <authorList>
            <person name="Rayyan A.A."/>
            <person name="Kyndt J.A."/>
        </authorList>
    </citation>
    <scope>NUCLEOTIDE SEQUENCE</scope>
    <source>
        <strain evidence="2">DSM 9987</strain>
    </source>
</reference>
<accession>A0ABT5JHV6</accession>
<comment type="caution">
    <text evidence="2">The sequence shown here is derived from an EMBL/GenBank/DDBJ whole genome shotgun (WGS) entry which is preliminary data.</text>
</comment>
<evidence type="ECO:0000313" key="2">
    <source>
        <dbReference type="EMBL" id="MDC7789176.1"/>
    </source>
</evidence>
<keyword evidence="3" id="KW-1185">Reference proteome</keyword>
<feature type="transmembrane region" description="Helical" evidence="1">
    <location>
        <begin position="330"/>
        <end position="348"/>
    </location>
</feature>